<dbReference type="Pfam" id="PF08268">
    <property type="entry name" value="FBA_3"/>
    <property type="match status" value="2"/>
</dbReference>
<dbReference type="FunCoup" id="A0A1Z5S5Q4">
    <property type="interactions" value="3"/>
</dbReference>
<dbReference type="PROSITE" id="PS50181">
    <property type="entry name" value="FBOX"/>
    <property type="match status" value="1"/>
</dbReference>
<reference evidence="2 3" key="1">
    <citation type="journal article" date="2009" name="Nature">
        <title>The Sorghum bicolor genome and the diversification of grasses.</title>
        <authorList>
            <person name="Paterson A.H."/>
            <person name="Bowers J.E."/>
            <person name="Bruggmann R."/>
            <person name="Dubchak I."/>
            <person name="Grimwood J."/>
            <person name="Gundlach H."/>
            <person name="Haberer G."/>
            <person name="Hellsten U."/>
            <person name="Mitros T."/>
            <person name="Poliakov A."/>
            <person name="Schmutz J."/>
            <person name="Spannagl M."/>
            <person name="Tang H."/>
            <person name="Wang X."/>
            <person name="Wicker T."/>
            <person name="Bharti A.K."/>
            <person name="Chapman J."/>
            <person name="Feltus F.A."/>
            <person name="Gowik U."/>
            <person name="Grigoriev I.V."/>
            <person name="Lyons E."/>
            <person name="Maher C.A."/>
            <person name="Martis M."/>
            <person name="Narechania A."/>
            <person name="Otillar R.P."/>
            <person name="Penning B.W."/>
            <person name="Salamov A.A."/>
            <person name="Wang Y."/>
            <person name="Zhang L."/>
            <person name="Carpita N.C."/>
            <person name="Freeling M."/>
            <person name="Gingle A.R."/>
            <person name="Hash C.T."/>
            <person name="Keller B."/>
            <person name="Klein P."/>
            <person name="Kresovich S."/>
            <person name="McCann M.C."/>
            <person name="Ming R."/>
            <person name="Peterson D.G."/>
            <person name="Mehboob-ur-Rahman"/>
            <person name="Ware D."/>
            <person name="Westhoff P."/>
            <person name="Mayer K.F."/>
            <person name="Messing J."/>
            <person name="Rokhsar D.S."/>
        </authorList>
    </citation>
    <scope>NUCLEOTIDE SEQUENCE [LARGE SCALE GENOMIC DNA]</scope>
    <source>
        <strain evidence="3">cv. BTx623</strain>
    </source>
</reference>
<dbReference type="Pfam" id="PF12937">
    <property type="entry name" value="F-box-like"/>
    <property type="match status" value="1"/>
</dbReference>
<protein>
    <recommendedName>
        <fullName evidence="1">F-box domain-containing protein</fullName>
    </recommendedName>
</protein>
<evidence type="ECO:0000259" key="1">
    <source>
        <dbReference type="PROSITE" id="PS50181"/>
    </source>
</evidence>
<dbReference type="Proteomes" id="UP000000768">
    <property type="component" value="Chromosome 1"/>
</dbReference>
<accession>A0A1Z5S5Q4</accession>
<dbReference type="InterPro" id="IPR017451">
    <property type="entry name" value="F-box-assoc_interact_dom"/>
</dbReference>
<proteinExistence type="predicted"/>
<dbReference type="Gramene" id="OQU91262">
    <property type="protein sequence ID" value="OQU91262"/>
    <property type="gene ID" value="SORBI_3001G152500"/>
</dbReference>
<dbReference type="InterPro" id="IPR036047">
    <property type="entry name" value="F-box-like_dom_sf"/>
</dbReference>
<sequence length="756" mass="84504">MGATATASPKRIKSTAASALPDEIVEEILARLPAKSLRRFQCVSRSWHGLITSPPFRQLHSSRRASQPRGLFVRPAGYVGSFHACRQLGCPDPAVEEILSFADFAPGDVFPINKSCCHGLVLLCSLDYSAHYVWNPSTTDILPLPDRTPFRTAGYMAHPFVSYGLGHCSTTDQYKVVRMYCHRNAMFCEVFTLDQSTYWRPAATEPPQCHRLRLRISQGGVFCNGSLHFVAHDGVIIAFNVDDETFGTLGPPAGLESSFFDLTELDGCFPYHIWLLRDYQGCRWEKLRCFDWKTMTDAECAALKSHWVAPLAMYLEDGSTKIMFGTGSCKVFVVDTSRSNNPPVTLFSLQLEEDGGDGQFATMGFFEESLVPVGRTVDEIILSSPSAEAWCQVLSRLPARTVGRLNQVCKEWRAMIKSESFVVDSHLKYQLANLSSKSPQIMFTDGKPNSFKPLENFIIDASQVPPLIDDGDSCSRVVCSKPCHGLNAGAFMSCDFVCNPITGYYKALPLDDDDDGDPHMFAGRLGLGYDVETDMHVLVRITFKERNLTTRDYKLECEIRCVEETMFWEELDPPHRPIAADTPPAYSSGKIYWMADSKLLGQRSSSSGYEIIAFDVATYEFEILKGPPLGSHGHDDECVSIVELQGQICVVCSHPRLDSMEIWAMKGNGTGWSMEYYIDLRRFTPEYSSELVTPIAIDPRDGRILLSTGRALGYYDPKTAEIQTVYCLGKHISKDKKFVPILFQESLVTPCEQVNY</sequence>
<feature type="domain" description="F-box" evidence="1">
    <location>
        <begin position="14"/>
        <end position="59"/>
    </location>
</feature>
<reference evidence="3" key="2">
    <citation type="journal article" date="2018" name="Plant J.">
        <title>The Sorghum bicolor reference genome: improved assembly, gene annotations, a transcriptome atlas, and signatures of genome organization.</title>
        <authorList>
            <person name="McCormick R.F."/>
            <person name="Truong S.K."/>
            <person name="Sreedasyam A."/>
            <person name="Jenkins J."/>
            <person name="Shu S."/>
            <person name="Sims D."/>
            <person name="Kennedy M."/>
            <person name="Amirebrahimi M."/>
            <person name="Weers B.D."/>
            <person name="McKinley B."/>
            <person name="Mattison A."/>
            <person name="Morishige D.T."/>
            <person name="Grimwood J."/>
            <person name="Schmutz J."/>
            <person name="Mullet J.E."/>
        </authorList>
    </citation>
    <scope>NUCLEOTIDE SEQUENCE [LARGE SCALE GENOMIC DNA]</scope>
    <source>
        <strain evidence="3">cv. BTx623</strain>
    </source>
</reference>
<dbReference type="InterPro" id="IPR050796">
    <property type="entry name" value="SCF_F-box_component"/>
</dbReference>
<dbReference type="PANTHER" id="PTHR31672:SF13">
    <property type="entry name" value="F-BOX PROTEIN CPR30-LIKE"/>
    <property type="match status" value="1"/>
</dbReference>
<evidence type="ECO:0000313" key="2">
    <source>
        <dbReference type="EMBL" id="OQU91262.1"/>
    </source>
</evidence>
<dbReference type="EMBL" id="CM000760">
    <property type="protein sequence ID" value="OQU91262.1"/>
    <property type="molecule type" value="Genomic_DNA"/>
</dbReference>
<dbReference type="Gene3D" id="1.20.1280.50">
    <property type="match status" value="2"/>
</dbReference>
<name>A0A1Z5S5Q4_SORBI</name>
<dbReference type="InterPro" id="IPR001810">
    <property type="entry name" value="F-box_dom"/>
</dbReference>
<gene>
    <name evidence="2" type="ORF">SORBI_3001G152500</name>
</gene>
<dbReference type="Pfam" id="PF00646">
    <property type="entry name" value="F-box"/>
    <property type="match status" value="1"/>
</dbReference>
<dbReference type="SUPFAM" id="SSF81383">
    <property type="entry name" value="F-box domain"/>
    <property type="match status" value="2"/>
</dbReference>
<organism evidence="2 3">
    <name type="scientific">Sorghum bicolor</name>
    <name type="common">Sorghum</name>
    <name type="synonym">Sorghum vulgare</name>
    <dbReference type="NCBI Taxonomy" id="4558"/>
    <lineage>
        <taxon>Eukaryota</taxon>
        <taxon>Viridiplantae</taxon>
        <taxon>Streptophyta</taxon>
        <taxon>Embryophyta</taxon>
        <taxon>Tracheophyta</taxon>
        <taxon>Spermatophyta</taxon>
        <taxon>Magnoliopsida</taxon>
        <taxon>Liliopsida</taxon>
        <taxon>Poales</taxon>
        <taxon>Poaceae</taxon>
        <taxon>PACMAD clade</taxon>
        <taxon>Panicoideae</taxon>
        <taxon>Andropogonodae</taxon>
        <taxon>Andropogoneae</taxon>
        <taxon>Sorghinae</taxon>
        <taxon>Sorghum</taxon>
    </lineage>
</organism>
<dbReference type="AlphaFoldDB" id="A0A1Z5S5Q4"/>
<dbReference type="CDD" id="cd22157">
    <property type="entry name" value="F-box_AtFBW1-like"/>
    <property type="match status" value="1"/>
</dbReference>
<evidence type="ECO:0000313" key="3">
    <source>
        <dbReference type="Proteomes" id="UP000000768"/>
    </source>
</evidence>
<dbReference type="NCBIfam" id="TIGR01640">
    <property type="entry name" value="F_box_assoc_1"/>
    <property type="match status" value="2"/>
</dbReference>
<dbReference type="eggNOG" id="ENOG502S2YF">
    <property type="taxonomic scope" value="Eukaryota"/>
</dbReference>
<keyword evidence="3" id="KW-1185">Reference proteome</keyword>
<dbReference type="InParanoid" id="A0A1Z5S5Q4"/>
<dbReference type="InterPro" id="IPR013187">
    <property type="entry name" value="F-box-assoc_dom_typ3"/>
</dbReference>
<dbReference type="SMART" id="SM00256">
    <property type="entry name" value="FBOX"/>
    <property type="match status" value="2"/>
</dbReference>
<dbReference type="PANTHER" id="PTHR31672">
    <property type="entry name" value="BNACNNG10540D PROTEIN"/>
    <property type="match status" value="1"/>
</dbReference>